<name>A0ACC3CSP1_9PEZI</name>
<comment type="caution">
    <text evidence="1">The sequence shown here is derived from an EMBL/GenBank/DDBJ whole genome shotgun (WGS) entry which is preliminary data.</text>
</comment>
<evidence type="ECO:0000313" key="2">
    <source>
        <dbReference type="Proteomes" id="UP001186974"/>
    </source>
</evidence>
<keyword evidence="2" id="KW-1185">Reference proteome</keyword>
<sequence length="279" mass="30339">ILGEAVEKCLESNSSKSTSHIVFERLKEVRADFAFVILQRLISSKSAYSGLRQLFTLTWNTIVQSRFDYDAVFTTESAPYYRTLLKILVLSAQPHLQTPAGGDAIALAQTFSRSTNAKGLLAQTPLEANLILEVLDCCVARGFRSLATALHDSSSSSENASIPSPADFVLLTSLLHTLLSIPGTHTLHTSLTLLFTTTTNTLRYATALFSHSDRFLTPNNDPVYGSLSLSFLLELSSVLPLAEAMAVDNVLASLSSANLAEYFLRPAGMGPFDEPARIY</sequence>
<evidence type="ECO:0000313" key="1">
    <source>
        <dbReference type="EMBL" id="KAK3044157.1"/>
    </source>
</evidence>
<organism evidence="1 2">
    <name type="scientific">Coniosporium uncinatum</name>
    <dbReference type="NCBI Taxonomy" id="93489"/>
    <lineage>
        <taxon>Eukaryota</taxon>
        <taxon>Fungi</taxon>
        <taxon>Dikarya</taxon>
        <taxon>Ascomycota</taxon>
        <taxon>Pezizomycotina</taxon>
        <taxon>Dothideomycetes</taxon>
        <taxon>Dothideomycetes incertae sedis</taxon>
        <taxon>Coniosporium</taxon>
    </lineage>
</organism>
<dbReference type="Proteomes" id="UP001186974">
    <property type="component" value="Unassembled WGS sequence"/>
</dbReference>
<feature type="non-terminal residue" evidence="1">
    <location>
        <position position="279"/>
    </location>
</feature>
<feature type="non-terminal residue" evidence="1">
    <location>
        <position position="1"/>
    </location>
</feature>
<gene>
    <name evidence="1" type="ORF">LTS18_002027</name>
</gene>
<dbReference type="EMBL" id="JAWDJW010012346">
    <property type="protein sequence ID" value="KAK3044157.1"/>
    <property type="molecule type" value="Genomic_DNA"/>
</dbReference>
<proteinExistence type="predicted"/>
<protein>
    <submittedName>
        <fullName evidence="1">Uncharacterized protein</fullName>
    </submittedName>
</protein>
<reference evidence="1" key="1">
    <citation type="submission" date="2024-09" db="EMBL/GenBank/DDBJ databases">
        <title>Black Yeasts Isolated from many extreme environments.</title>
        <authorList>
            <person name="Coleine C."/>
            <person name="Stajich J.E."/>
            <person name="Selbmann L."/>
        </authorList>
    </citation>
    <scope>NUCLEOTIDE SEQUENCE</scope>
    <source>
        <strain evidence="1">CCFEE 5737</strain>
    </source>
</reference>
<accession>A0ACC3CSP1</accession>